<dbReference type="PROSITE" id="PS50017">
    <property type="entry name" value="DEATH_DOMAIN"/>
    <property type="match status" value="1"/>
</dbReference>
<organism evidence="3 4">
    <name type="scientific">Odontophorus gujanensis</name>
    <name type="common">marbled wood quail</name>
    <dbReference type="NCBI Taxonomy" id="886794"/>
    <lineage>
        <taxon>Eukaryota</taxon>
        <taxon>Metazoa</taxon>
        <taxon>Chordata</taxon>
        <taxon>Craniata</taxon>
        <taxon>Vertebrata</taxon>
        <taxon>Euteleostomi</taxon>
        <taxon>Archelosauria</taxon>
        <taxon>Archosauria</taxon>
        <taxon>Dinosauria</taxon>
        <taxon>Saurischia</taxon>
        <taxon>Theropoda</taxon>
        <taxon>Coelurosauria</taxon>
        <taxon>Aves</taxon>
        <taxon>Neognathae</taxon>
        <taxon>Galloanserae</taxon>
        <taxon>Galliformes</taxon>
        <taxon>Odontophoridae</taxon>
        <taxon>Odontophorus</taxon>
    </lineage>
</organism>
<evidence type="ECO:0000313" key="4">
    <source>
        <dbReference type="Proteomes" id="UP000522663"/>
    </source>
</evidence>
<protein>
    <submittedName>
        <fullName evidence="3">CRADD protein</fullName>
    </submittedName>
</protein>
<dbReference type="Gene3D" id="1.10.533.10">
    <property type="entry name" value="Death Domain, Fas"/>
    <property type="match status" value="2"/>
</dbReference>
<dbReference type="GO" id="GO:0007165">
    <property type="term" value="P:signal transduction"/>
    <property type="evidence" value="ECO:0007669"/>
    <property type="project" value="InterPro"/>
</dbReference>
<gene>
    <name evidence="3" type="primary">Cradd_1</name>
    <name evidence="3" type="ORF">ODOGUJ_R15307</name>
</gene>
<name>A0A7K9Y585_9GALL</name>
<evidence type="ECO:0000259" key="2">
    <source>
        <dbReference type="PROSITE" id="PS50017"/>
    </source>
</evidence>
<dbReference type="InterPro" id="IPR011029">
    <property type="entry name" value="DEATH-like_dom_sf"/>
</dbReference>
<dbReference type="OrthoDB" id="10058437at2759"/>
<feature type="non-terminal residue" evidence="3">
    <location>
        <position position="1"/>
    </location>
</feature>
<dbReference type="InterPro" id="IPR004020">
    <property type="entry name" value="DAPIN"/>
</dbReference>
<comment type="caution">
    <text evidence="3">The sequence shown here is derived from an EMBL/GenBank/DDBJ whole genome shotgun (WGS) entry which is preliminary data.</text>
</comment>
<evidence type="ECO:0000256" key="1">
    <source>
        <dbReference type="SAM" id="MobiDB-lite"/>
    </source>
</evidence>
<dbReference type="Proteomes" id="UP000522663">
    <property type="component" value="Unassembled WGS sequence"/>
</dbReference>
<accession>A0A7K9Y585</accession>
<dbReference type="InterPro" id="IPR000488">
    <property type="entry name" value="Death_dom"/>
</dbReference>
<dbReference type="SMART" id="SM01289">
    <property type="entry name" value="PYRIN"/>
    <property type="match status" value="1"/>
</dbReference>
<dbReference type="Pfam" id="PF00531">
    <property type="entry name" value="Death"/>
    <property type="match status" value="1"/>
</dbReference>
<dbReference type="Pfam" id="PF02758">
    <property type="entry name" value="PYRIN"/>
    <property type="match status" value="1"/>
</dbReference>
<sequence>MAATEREVLLGLQRALSEEQFQTFKYLLEEQLPLSRLQAASRPELCSMLLQHFPGRALHVAAAVLRRLPRHDLVLQYRLPGADGAAADDPGEDATTDPSGCGEDPLGRGGGRRGLGRGPRPPLTSPWVPSGAGRLLSERDLLRVAQLLGHEWQEVGVLCLGLQRCRLEQIRENNPHRAALCSFEMLREWRRREGAAATAPRLSDCLRPAQLDPEVFALLQQL</sequence>
<reference evidence="3 4" key="1">
    <citation type="submission" date="2019-09" db="EMBL/GenBank/DDBJ databases">
        <title>Bird 10,000 Genomes (B10K) Project - Family phase.</title>
        <authorList>
            <person name="Zhang G."/>
        </authorList>
    </citation>
    <scope>NUCLEOTIDE SEQUENCE [LARGE SCALE GENOMIC DNA]</scope>
    <source>
        <strain evidence="3">B10K-DU-001-53</strain>
        <tissue evidence="3">Muscle</tissue>
    </source>
</reference>
<evidence type="ECO:0000313" key="3">
    <source>
        <dbReference type="EMBL" id="NXJ05176.1"/>
    </source>
</evidence>
<dbReference type="EMBL" id="VXAB01002196">
    <property type="protein sequence ID" value="NXJ05176.1"/>
    <property type="molecule type" value="Genomic_DNA"/>
</dbReference>
<dbReference type="SUPFAM" id="SSF47986">
    <property type="entry name" value="DEATH domain"/>
    <property type="match status" value="2"/>
</dbReference>
<feature type="non-terminal residue" evidence="3">
    <location>
        <position position="222"/>
    </location>
</feature>
<feature type="domain" description="Death" evidence="2">
    <location>
        <begin position="160"/>
        <end position="222"/>
    </location>
</feature>
<dbReference type="AlphaFoldDB" id="A0A7K9Y585"/>
<keyword evidence="4" id="KW-1185">Reference proteome</keyword>
<proteinExistence type="predicted"/>
<feature type="region of interest" description="Disordered" evidence="1">
    <location>
        <begin position="84"/>
        <end position="131"/>
    </location>
</feature>